<evidence type="ECO:0000259" key="1">
    <source>
        <dbReference type="Pfam" id="PF07530"/>
    </source>
</evidence>
<keyword evidence="3" id="KW-1185">Reference proteome</keyword>
<accession>A0AAV4TUP6</accession>
<gene>
    <name evidence="2" type="primary">ORF1_35</name>
    <name evidence="2" type="ORF">CEXT_37941</name>
</gene>
<name>A0AAV4TUP6_CAEEX</name>
<evidence type="ECO:0000313" key="3">
    <source>
        <dbReference type="Proteomes" id="UP001054945"/>
    </source>
</evidence>
<dbReference type="Proteomes" id="UP001054945">
    <property type="component" value="Unassembled WGS sequence"/>
</dbReference>
<reference evidence="2 3" key="1">
    <citation type="submission" date="2021-06" db="EMBL/GenBank/DDBJ databases">
        <title>Caerostris extrusa draft genome.</title>
        <authorList>
            <person name="Kono N."/>
            <person name="Arakawa K."/>
        </authorList>
    </citation>
    <scope>NUCLEOTIDE SEQUENCE [LARGE SCALE GENOMIC DNA]</scope>
</reference>
<dbReference type="InterPro" id="IPR006579">
    <property type="entry name" value="Pre_C2HC_dom"/>
</dbReference>
<comment type="caution">
    <text evidence="2">The sequence shown here is derived from an EMBL/GenBank/DDBJ whole genome shotgun (WGS) entry which is preliminary data.</text>
</comment>
<feature type="domain" description="Pre-C2HC" evidence="1">
    <location>
        <begin position="72"/>
        <end position="122"/>
    </location>
</feature>
<dbReference type="AlphaFoldDB" id="A0AAV4TUP6"/>
<sequence>MSILKKEFPTIRSVHARDNFLKLTVSSEEEHYRLKRKLQELKAEFKCYNLKQDRPVEIVIRGLPACTSHDPIIEAMKFKGFTVVKFTQLTKSQLRTPMPLFYLQIANKRNVEEVYGITELLGPKSPLKVIGEENPPPMFPLPGFGTRAKPAIYPLSVNAQAAVLPKNATFDIEHGTFKVR</sequence>
<dbReference type="Pfam" id="PF07530">
    <property type="entry name" value="PRE_C2HC"/>
    <property type="match status" value="1"/>
</dbReference>
<organism evidence="2 3">
    <name type="scientific">Caerostris extrusa</name>
    <name type="common">Bark spider</name>
    <name type="synonym">Caerostris bankana</name>
    <dbReference type="NCBI Taxonomy" id="172846"/>
    <lineage>
        <taxon>Eukaryota</taxon>
        <taxon>Metazoa</taxon>
        <taxon>Ecdysozoa</taxon>
        <taxon>Arthropoda</taxon>
        <taxon>Chelicerata</taxon>
        <taxon>Arachnida</taxon>
        <taxon>Araneae</taxon>
        <taxon>Araneomorphae</taxon>
        <taxon>Entelegynae</taxon>
        <taxon>Araneoidea</taxon>
        <taxon>Araneidae</taxon>
        <taxon>Caerostris</taxon>
    </lineage>
</organism>
<proteinExistence type="predicted"/>
<dbReference type="EMBL" id="BPLR01011806">
    <property type="protein sequence ID" value="GIY49196.1"/>
    <property type="molecule type" value="Genomic_DNA"/>
</dbReference>
<protein>
    <submittedName>
        <fullName evidence="2">Nucleic-acid-binding protein from transposon X-element</fullName>
    </submittedName>
</protein>
<evidence type="ECO:0000313" key="2">
    <source>
        <dbReference type="EMBL" id="GIY49196.1"/>
    </source>
</evidence>